<reference evidence="1 2" key="1">
    <citation type="submission" date="2024-10" db="EMBL/GenBank/DDBJ databases">
        <title>The Natural Products Discovery Center: Release of the First 8490 Sequenced Strains for Exploring Actinobacteria Biosynthetic Diversity.</title>
        <authorList>
            <person name="Kalkreuter E."/>
            <person name="Kautsar S.A."/>
            <person name="Yang D."/>
            <person name="Bader C.D."/>
            <person name="Teijaro C.N."/>
            <person name="Fluegel L."/>
            <person name="Davis C.M."/>
            <person name="Simpson J.R."/>
            <person name="Lauterbach L."/>
            <person name="Steele A.D."/>
            <person name="Gui C."/>
            <person name="Meng S."/>
            <person name="Li G."/>
            <person name="Viehrig K."/>
            <person name="Ye F."/>
            <person name="Su P."/>
            <person name="Kiefer A.F."/>
            <person name="Nichols A."/>
            <person name="Cepeda A.J."/>
            <person name="Yan W."/>
            <person name="Fan B."/>
            <person name="Jiang Y."/>
            <person name="Adhikari A."/>
            <person name="Zheng C.-J."/>
            <person name="Schuster L."/>
            <person name="Cowan T.M."/>
            <person name="Smanski M.J."/>
            <person name="Chevrette M.G."/>
            <person name="De Carvalho L.P.S."/>
            <person name="Shen B."/>
        </authorList>
    </citation>
    <scope>NUCLEOTIDE SEQUENCE [LARGE SCALE GENOMIC DNA]</scope>
    <source>
        <strain evidence="1 2">NPDC001390</strain>
    </source>
</reference>
<dbReference type="RefSeq" id="WP_387862299.1">
    <property type="nucleotide sequence ID" value="NZ_JBIASJ010000004.1"/>
</dbReference>
<dbReference type="Proteomes" id="UP001602058">
    <property type="component" value="Unassembled WGS sequence"/>
</dbReference>
<evidence type="ECO:0000313" key="2">
    <source>
        <dbReference type="Proteomes" id="UP001602058"/>
    </source>
</evidence>
<proteinExistence type="predicted"/>
<keyword evidence="2" id="KW-1185">Reference proteome</keyword>
<protein>
    <submittedName>
        <fullName evidence="1">Uncharacterized protein</fullName>
    </submittedName>
</protein>
<evidence type="ECO:0000313" key="1">
    <source>
        <dbReference type="EMBL" id="MFF4526051.1"/>
    </source>
</evidence>
<sequence length="65" mass="7146">MTTTERNQPDHPGLTIAVYRIDPVTLVRTPVRARRTVPPIDNPPLNLAFPPCRCPGCCARPGAVR</sequence>
<gene>
    <name evidence="1" type="ORF">ACFY1D_32155</name>
</gene>
<name>A0ABW6URG6_9ACTN</name>
<accession>A0ABW6URG6</accession>
<dbReference type="EMBL" id="JBIAWJ010000022">
    <property type="protein sequence ID" value="MFF4526051.1"/>
    <property type="molecule type" value="Genomic_DNA"/>
</dbReference>
<comment type="caution">
    <text evidence="1">The sequence shown here is derived from an EMBL/GenBank/DDBJ whole genome shotgun (WGS) entry which is preliminary data.</text>
</comment>
<organism evidence="1 2">
    <name type="scientific">Streptomyces bluensis</name>
    <dbReference type="NCBI Taxonomy" id="33897"/>
    <lineage>
        <taxon>Bacteria</taxon>
        <taxon>Bacillati</taxon>
        <taxon>Actinomycetota</taxon>
        <taxon>Actinomycetes</taxon>
        <taxon>Kitasatosporales</taxon>
        <taxon>Streptomycetaceae</taxon>
        <taxon>Streptomyces</taxon>
    </lineage>
</organism>